<dbReference type="RefSeq" id="WP_313983630.1">
    <property type="nucleotide sequence ID" value="NZ_JASJOS010000011.1"/>
</dbReference>
<dbReference type="EMBL" id="JASJOS010000011">
    <property type="protein sequence ID" value="MDJ1483580.1"/>
    <property type="molecule type" value="Genomic_DNA"/>
</dbReference>
<dbReference type="Proteomes" id="UP001241110">
    <property type="component" value="Unassembled WGS sequence"/>
</dbReference>
<evidence type="ECO:0000313" key="2">
    <source>
        <dbReference type="Proteomes" id="UP001241110"/>
    </source>
</evidence>
<protein>
    <submittedName>
        <fullName evidence="1">Uncharacterized protein</fullName>
    </submittedName>
</protein>
<gene>
    <name evidence="1" type="ORF">QNI16_23985</name>
</gene>
<proteinExistence type="predicted"/>
<organism evidence="1 2">
    <name type="scientific">Xanthocytophaga flava</name>
    <dbReference type="NCBI Taxonomy" id="3048013"/>
    <lineage>
        <taxon>Bacteria</taxon>
        <taxon>Pseudomonadati</taxon>
        <taxon>Bacteroidota</taxon>
        <taxon>Cytophagia</taxon>
        <taxon>Cytophagales</taxon>
        <taxon>Rhodocytophagaceae</taxon>
        <taxon>Xanthocytophaga</taxon>
    </lineage>
</organism>
<accession>A0AAE3QUN5</accession>
<comment type="caution">
    <text evidence="1">The sequence shown here is derived from an EMBL/GenBank/DDBJ whole genome shotgun (WGS) entry which is preliminary data.</text>
</comment>
<dbReference type="AlphaFoldDB" id="A0AAE3QUN5"/>
<name>A0AAE3QUN5_9BACT</name>
<evidence type="ECO:0000313" key="1">
    <source>
        <dbReference type="EMBL" id="MDJ1483580.1"/>
    </source>
</evidence>
<reference evidence="1" key="1">
    <citation type="submission" date="2023-05" db="EMBL/GenBank/DDBJ databases">
        <authorList>
            <person name="Zhang X."/>
        </authorList>
    </citation>
    <scope>NUCLEOTIDE SEQUENCE</scope>
    <source>
        <strain evidence="1">YF14B1</strain>
    </source>
</reference>
<sequence>MKTLILVSALCFVTGVALGVFTEHRLNPTEVYACEVIDYNQIEAIVAKHAVAPQIQPLDVEKIKHVRQFTYAPVFCVKDTCNGR</sequence>